<dbReference type="GO" id="GO:0006508">
    <property type="term" value="P:proteolysis"/>
    <property type="evidence" value="ECO:0007669"/>
    <property type="project" value="UniProtKB-KW"/>
</dbReference>
<organism evidence="11 12">
    <name type="scientific">Candidatus Galacturonatibacter soehngenii</name>
    <dbReference type="NCBI Taxonomy" id="2307010"/>
    <lineage>
        <taxon>Bacteria</taxon>
        <taxon>Bacillati</taxon>
        <taxon>Bacillota</taxon>
        <taxon>Clostridia</taxon>
        <taxon>Lachnospirales</taxon>
        <taxon>Lachnospiraceae</taxon>
        <taxon>Candidatus Galacturonatibacter</taxon>
    </lineage>
</organism>
<reference evidence="11 12" key="1">
    <citation type="submission" date="2019-09" db="EMBL/GenBank/DDBJ databases">
        <authorList>
            <person name="Valk L.C."/>
        </authorList>
    </citation>
    <scope>NUCLEOTIDE SEQUENCE [LARGE SCALE GENOMIC DNA]</scope>
    <source>
        <strain evidence="11">GalUA</strain>
    </source>
</reference>
<dbReference type="PANTHER" id="PTHR28570:SF3">
    <property type="entry name" value="ASPARTYL AMINOPEPTIDASE"/>
    <property type="match status" value="1"/>
</dbReference>
<dbReference type="RefSeq" id="WP_151140834.1">
    <property type="nucleotide sequence ID" value="NZ_WAGX01000003.1"/>
</dbReference>
<dbReference type="AlphaFoldDB" id="A0A7V7QN67"/>
<reference evidence="11 12" key="2">
    <citation type="submission" date="2020-02" db="EMBL/GenBank/DDBJ databases">
        <title>Candidatus Galacturonibacter soehngenii shows hetero-acetogenic catabolism of galacturonic acid but lacks a canonical carbon monoxide dehydrogenase/acetyl-CoA synthase complex.</title>
        <authorList>
            <person name="Diender M."/>
            <person name="Stouten G.R."/>
            <person name="Petersen J.F."/>
            <person name="Nielsen P.H."/>
            <person name="Dueholm M.S."/>
            <person name="Pronk J.T."/>
            <person name="Van Loosdrecht M.C.M."/>
        </authorList>
    </citation>
    <scope>NUCLEOTIDE SEQUENCE [LARGE SCALE GENOMIC DNA]</scope>
    <source>
        <strain evidence="11">GalUA</strain>
    </source>
</reference>
<dbReference type="InterPro" id="IPR023358">
    <property type="entry name" value="Peptidase_M18_dom2"/>
</dbReference>
<dbReference type="Proteomes" id="UP000461768">
    <property type="component" value="Unassembled WGS sequence"/>
</dbReference>
<protein>
    <recommendedName>
        <fullName evidence="10">M18 family aminopeptidase</fullName>
        <ecNumber evidence="10">3.4.11.-</ecNumber>
    </recommendedName>
</protein>
<dbReference type="SUPFAM" id="SSF53187">
    <property type="entry name" value="Zn-dependent exopeptidases"/>
    <property type="match status" value="1"/>
</dbReference>
<dbReference type="SUPFAM" id="SSF101821">
    <property type="entry name" value="Aminopeptidase/glucanase lid domain"/>
    <property type="match status" value="1"/>
</dbReference>
<dbReference type="InterPro" id="IPR001948">
    <property type="entry name" value="Peptidase_M18"/>
</dbReference>
<dbReference type="GO" id="GO:0005737">
    <property type="term" value="C:cytoplasm"/>
    <property type="evidence" value="ECO:0007669"/>
    <property type="project" value="UniProtKB-ARBA"/>
</dbReference>
<dbReference type="GO" id="GO:0004177">
    <property type="term" value="F:aminopeptidase activity"/>
    <property type="evidence" value="ECO:0007669"/>
    <property type="project" value="UniProtKB-KW"/>
</dbReference>
<proteinExistence type="inferred from homology"/>
<evidence type="ECO:0000256" key="7">
    <source>
        <dbReference type="ARBA" id="ARBA00022833"/>
    </source>
</evidence>
<dbReference type="GO" id="GO:0008237">
    <property type="term" value="F:metallopeptidase activity"/>
    <property type="evidence" value="ECO:0007669"/>
    <property type="project" value="UniProtKB-KW"/>
</dbReference>
<dbReference type="CDD" id="cd05658">
    <property type="entry name" value="M18_DAP"/>
    <property type="match status" value="1"/>
</dbReference>
<comment type="caution">
    <text evidence="11">The sequence shown here is derived from an EMBL/GenBank/DDBJ whole genome shotgun (WGS) entry which is preliminary data.</text>
</comment>
<comment type="cofactor">
    <cofactor evidence="1 10">
        <name>Zn(2+)</name>
        <dbReference type="ChEBI" id="CHEBI:29105"/>
    </cofactor>
</comment>
<dbReference type="EC" id="3.4.11.-" evidence="10"/>
<evidence type="ECO:0000256" key="3">
    <source>
        <dbReference type="ARBA" id="ARBA00022438"/>
    </source>
</evidence>
<evidence type="ECO:0000256" key="9">
    <source>
        <dbReference type="RuleBase" id="RU004386"/>
    </source>
</evidence>
<dbReference type="OrthoDB" id="9764268at2"/>
<dbReference type="Pfam" id="PF02127">
    <property type="entry name" value="Peptidase_M18"/>
    <property type="match status" value="1"/>
</dbReference>
<dbReference type="PANTHER" id="PTHR28570">
    <property type="entry name" value="ASPARTYL AMINOPEPTIDASE"/>
    <property type="match status" value="1"/>
</dbReference>
<dbReference type="EMBL" id="WAGX01000003">
    <property type="protein sequence ID" value="KAB1440422.1"/>
    <property type="molecule type" value="Genomic_DNA"/>
</dbReference>
<sequence>MSKKSNIEKLMHLLEHATSPYMVVEESILQLKEAGFQKLSLNQDFGLNSGGKYYIEHHGSSLFAFTIGDKFAFRQGFKIATAHTDFPGFRIKPNPDITTNQYRQINVEVYGGPILNTWLDRPLSAAGRVTLKSKHVFKPEIRIIDLKKPLFTIPNVAIHLNRDVNKGIELNKQTDLLPLAAIVNEELGGGKFISYLANELSVKEEDILDYELNLYNLDKPSFFGLNEEFISAPRIDNVSSVQAALTGIIEGNTNNGINVIALFDHEEVGSRTKQGAGSSILALILEKILLSFGRDRAKFLSALTDSFMLSVDVAHGLHPNKISKHDVTNQPVLGSGFCIKEACSQSYATDSEAIGIVEQLSIYGNVPYQKYINRSDIPGGSTIGAIASMHLPMNIVDVGIPILAMHSARETMGAKDYDSLTLLLKTFFSYDR</sequence>
<keyword evidence="8 9" id="KW-0482">Metalloprotease</keyword>
<dbReference type="PRINTS" id="PR00932">
    <property type="entry name" value="AMINO1PTASE"/>
</dbReference>
<evidence type="ECO:0000256" key="5">
    <source>
        <dbReference type="ARBA" id="ARBA00022723"/>
    </source>
</evidence>
<keyword evidence="4 9" id="KW-0645">Protease</keyword>
<evidence type="ECO:0000256" key="8">
    <source>
        <dbReference type="ARBA" id="ARBA00023049"/>
    </source>
</evidence>
<evidence type="ECO:0000256" key="4">
    <source>
        <dbReference type="ARBA" id="ARBA00022670"/>
    </source>
</evidence>
<keyword evidence="3 9" id="KW-0031">Aminopeptidase</keyword>
<name>A0A7V7QN67_9FIRM</name>
<dbReference type="Gene3D" id="2.30.250.10">
    <property type="entry name" value="Aminopeptidase i, Domain 2"/>
    <property type="match status" value="1"/>
</dbReference>
<evidence type="ECO:0000256" key="10">
    <source>
        <dbReference type="RuleBase" id="RU004387"/>
    </source>
</evidence>
<comment type="similarity">
    <text evidence="2 9">Belongs to the peptidase M18 family.</text>
</comment>
<keyword evidence="5 9" id="KW-0479">Metal-binding</keyword>
<keyword evidence="7 9" id="KW-0862">Zinc</keyword>
<accession>A0A7V7QN67</accession>
<gene>
    <name evidence="11" type="ORF">F7O84_00900</name>
</gene>
<keyword evidence="6 9" id="KW-0378">Hydrolase</keyword>
<dbReference type="GO" id="GO:0008270">
    <property type="term" value="F:zinc ion binding"/>
    <property type="evidence" value="ECO:0007669"/>
    <property type="project" value="InterPro"/>
</dbReference>
<keyword evidence="12" id="KW-1185">Reference proteome</keyword>
<evidence type="ECO:0000256" key="2">
    <source>
        <dbReference type="ARBA" id="ARBA00008290"/>
    </source>
</evidence>
<evidence type="ECO:0000256" key="1">
    <source>
        <dbReference type="ARBA" id="ARBA00001947"/>
    </source>
</evidence>
<evidence type="ECO:0000313" key="12">
    <source>
        <dbReference type="Proteomes" id="UP000461768"/>
    </source>
</evidence>
<evidence type="ECO:0000313" key="11">
    <source>
        <dbReference type="EMBL" id="KAB1440422.1"/>
    </source>
</evidence>
<dbReference type="NCBIfam" id="NF002759">
    <property type="entry name" value="PRK02813.1"/>
    <property type="match status" value="1"/>
</dbReference>
<dbReference type="Gene3D" id="3.40.630.10">
    <property type="entry name" value="Zn peptidases"/>
    <property type="match status" value="1"/>
</dbReference>
<evidence type="ECO:0000256" key="6">
    <source>
        <dbReference type="ARBA" id="ARBA00022801"/>
    </source>
</evidence>